<dbReference type="FunFam" id="3.40.50.2300:FF:000146">
    <property type="entry name" value="Putative two-component response regulator SSK1p"/>
    <property type="match status" value="1"/>
</dbReference>
<feature type="modified residue" description="4-aspartylphosphate" evidence="4">
    <location>
        <position position="724"/>
    </location>
</feature>
<feature type="compositionally biased region" description="Low complexity" evidence="5">
    <location>
        <begin position="260"/>
        <end position="295"/>
    </location>
</feature>
<keyword evidence="8" id="KW-1185">Reference proteome</keyword>
<feature type="compositionally biased region" description="Low complexity" evidence="5">
    <location>
        <begin position="83"/>
        <end position="99"/>
    </location>
</feature>
<feature type="region of interest" description="Disordered" evidence="5">
    <location>
        <begin position="869"/>
        <end position="940"/>
    </location>
</feature>
<dbReference type="PANTHER" id="PTHR43719:SF28">
    <property type="entry name" value="PEROXIDE STRESS-ACTIVATED HISTIDINE KINASE MAK1-RELATED"/>
    <property type="match status" value="1"/>
</dbReference>
<protein>
    <recommendedName>
        <fullName evidence="6">Response regulatory domain-containing protein</fullName>
    </recommendedName>
</protein>
<dbReference type="InterPro" id="IPR011006">
    <property type="entry name" value="CheY-like_superfamily"/>
</dbReference>
<evidence type="ECO:0000259" key="6">
    <source>
        <dbReference type="PROSITE" id="PS50110"/>
    </source>
</evidence>
<keyword evidence="2" id="KW-0902">Two-component regulatory system</keyword>
<feature type="region of interest" description="Disordered" evidence="5">
    <location>
        <begin position="428"/>
        <end position="457"/>
    </location>
</feature>
<evidence type="ECO:0000256" key="3">
    <source>
        <dbReference type="ARBA" id="ARBA00093463"/>
    </source>
</evidence>
<dbReference type="GO" id="GO:0000156">
    <property type="term" value="F:phosphorelay response regulator activity"/>
    <property type="evidence" value="ECO:0007669"/>
    <property type="project" value="UniProtKB-ARBA"/>
</dbReference>
<evidence type="ECO:0000313" key="7">
    <source>
        <dbReference type="EMBL" id="RPA83340.1"/>
    </source>
</evidence>
<feature type="compositionally biased region" description="Polar residues" evidence="5">
    <location>
        <begin position="65"/>
        <end position="75"/>
    </location>
</feature>
<feature type="region of interest" description="Disordered" evidence="5">
    <location>
        <begin position="244"/>
        <end position="311"/>
    </location>
</feature>
<feature type="region of interest" description="Disordered" evidence="5">
    <location>
        <begin position="146"/>
        <end position="217"/>
    </location>
</feature>
<evidence type="ECO:0000256" key="4">
    <source>
        <dbReference type="PROSITE-ProRule" id="PRU00169"/>
    </source>
</evidence>
<reference evidence="7 8" key="1">
    <citation type="journal article" date="2018" name="Nat. Ecol. Evol.">
        <title>Pezizomycetes genomes reveal the molecular basis of ectomycorrhizal truffle lifestyle.</title>
        <authorList>
            <person name="Murat C."/>
            <person name="Payen T."/>
            <person name="Noel B."/>
            <person name="Kuo A."/>
            <person name="Morin E."/>
            <person name="Chen J."/>
            <person name="Kohler A."/>
            <person name="Krizsan K."/>
            <person name="Balestrini R."/>
            <person name="Da Silva C."/>
            <person name="Montanini B."/>
            <person name="Hainaut M."/>
            <person name="Levati E."/>
            <person name="Barry K.W."/>
            <person name="Belfiori B."/>
            <person name="Cichocki N."/>
            <person name="Clum A."/>
            <person name="Dockter R.B."/>
            <person name="Fauchery L."/>
            <person name="Guy J."/>
            <person name="Iotti M."/>
            <person name="Le Tacon F."/>
            <person name="Lindquist E.A."/>
            <person name="Lipzen A."/>
            <person name="Malagnac F."/>
            <person name="Mello A."/>
            <person name="Molinier V."/>
            <person name="Miyauchi S."/>
            <person name="Poulain J."/>
            <person name="Riccioni C."/>
            <person name="Rubini A."/>
            <person name="Sitrit Y."/>
            <person name="Splivallo R."/>
            <person name="Traeger S."/>
            <person name="Wang M."/>
            <person name="Zifcakova L."/>
            <person name="Wipf D."/>
            <person name="Zambonelli A."/>
            <person name="Paolocci F."/>
            <person name="Nowrousian M."/>
            <person name="Ottonello S."/>
            <person name="Baldrian P."/>
            <person name="Spatafora J.W."/>
            <person name="Henrissat B."/>
            <person name="Nagy L.G."/>
            <person name="Aury J.M."/>
            <person name="Wincker P."/>
            <person name="Grigoriev I.V."/>
            <person name="Bonfante P."/>
            <person name="Martin F.M."/>
        </authorList>
    </citation>
    <scope>NUCLEOTIDE SEQUENCE [LARGE SCALE GENOMIC DNA]</scope>
    <source>
        <strain evidence="7 8">RN42</strain>
    </source>
</reference>
<organism evidence="7 8">
    <name type="scientific">Ascobolus immersus RN42</name>
    <dbReference type="NCBI Taxonomy" id="1160509"/>
    <lineage>
        <taxon>Eukaryota</taxon>
        <taxon>Fungi</taxon>
        <taxon>Dikarya</taxon>
        <taxon>Ascomycota</taxon>
        <taxon>Pezizomycotina</taxon>
        <taxon>Pezizomycetes</taxon>
        <taxon>Pezizales</taxon>
        <taxon>Ascobolaceae</taxon>
        <taxon>Ascobolus</taxon>
    </lineage>
</organism>
<dbReference type="EMBL" id="ML119665">
    <property type="protein sequence ID" value="RPA83340.1"/>
    <property type="molecule type" value="Genomic_DNA"/>
</dbReference>
<dbReference type="Gene3D" id="3.40.50.2300">
    <property type="match status" value="1"/>
</dbReference>
<feature type="compositionally biased region" description="Low complexity" evidence="5">
    <location>
        <begin position="921"/>
        <end position="930"/>
    </location>
</feature>
<feature type="compositionally biased region" description="Pro residues" evidence="5">
    <location>
        <begin position="296"/>
        <end position="307"/>
    </location>
</feature>
<dbReference type="PROSITE" id="PS50110">
    <property type="entry name" value="RESPONSE_REGULATORY"/>
    <property type="match status" value="1"/>
</dbReference>
<dbReference type="InterPro" id="IPR050956">
    <property type="entry name" value="2C_system_His_kinase"/>
</dbReference>
<dbReference type="Pfam" id="PF00072">
    <property type="entry name" value="Response_reg"/>
    <property type="match status" value="1"/>
</dbReference>
<feature type="region of interest" description="Disordered" evidence="5">
    <location>
        <begin position="348"/>
        <end position="367"/>
    </location>
</feature>
<evidence type="ECO:0000256" key="5">
    <source>
        <dbReference type="SAM" id="MobiDB-lite"/>
    </source>
</evidence>
<feature type="compositionally biased region" description="Polar residues" evidence="5">
    <location>
        <begin position="156"/>
        <end position="165"/>
    </location>
</feature>
<dbReference type="InterPro" id="IPR001789">
    <property type="entry name" value="Sig_transdc_resp-reg_receiver"/>
</dbReference>
<sequence>MVLWKSKSDREYNIAVIDSKWKRLRQEVMPNMANMFRLKKEKLLEKIRRRNSNSQSVPVDDRRNSTCSSRGSATNAEEEGSISLPSNTTAPNTPNTPSTLHHHHHHHPILEGSGILEVDDPTVVAIHSKSAEVSFDPSADITANTTTTTTITTTTRPVRTNSGVSFSVLPVAGEDKGNQRNNELEPKPEQKSAQEVLESLSSSNTSPQPSQSLQVQGAEALATTIATPPAQVRVDADVQAQATPTTITTTEDISAPPTPSLSSPPKQSHPQSTSTFQPSSSSSPLYTTAPTSPTTIAPPPPPSPPVRPGVIRRQSLLPPDQAGLIPHLLRAEPITGVSDSQIQTISSLTSHRPSFPPRSKTYHNPGDLPLASPTITEFLNPMGQRRIWVKRLGGSPTLVTINEEDLVDDVRDVILRKYKNALGRSYDPPDLLLRISPSGPPPSRSRASDRPPRLGDRYLEPDEVVSQVLEEYYPQGQRADNALTIELAARPGQQQLNNKQQPSRDSPGRHLQSPVSSDAHMNPEGIDYFNGFIPSNQHSSSSNTAPQNVAAAPVSPDRRPPPIPLVGSNQRRVNTGLPTSHRGFHSSSPTMLPHSNSAPNMEGLQQRQTIVINPRHRARDIDPAFFIPADNTEPQAVIARRQALEEEEENAYVALPKEKAAALIGLPNGAVPPINVLIVEDNIINLKLLEAFMKRLKVRWKSATNGRDAVSQWRKGGFHLVLMDIQLPIMSGLEATREIRRLEAINGIGVLSDTPMDLTKPFAIVPNPNITDADRLEVSDSLFKSPVIIVALTASSLQSDRHEALAVGCNDFLTKPVDFTFLERKVTEWGCMQALIDYDGWRKWKDYPDPTKPLSHPQIAKSATYPILPAAANPRSPTQIKTPLSPTHSHHSSPHHHHHHHHHHHRSAAPSPRANHHHNDSPTSSTSSHSNPEDHEGDGE</sequence>
<feature type="compositionally biased region" description="Basic residues" evidence="5">
    <location>
        <begin position="888"/>
        <end position="907"/>
    </location>
</feature>
<dbReference type="OrthoDB" id="21225at2759"/>
<dbReference type="PANTHER" id="PTHR43719">
    <property type="entry name" value="TWO-COMPONENT HISTIDINE KINASE"/>
    <property type="match status" value="1"/>
</dbReference>
<name>A0A3N4IGR3_ASCIM</name>
<dbReference type="AlphaFoldDB" id="A0A3N4IGR3"/>
<feature type="region of interest" description="Disordered" evidence="5">
    <location>
        <begin position="491"/>
        <end position="574"/>
    </location>
</feature>
<evidence type="ECO:0000256" key="2">
    <source>
        <dbReference type="ARBA" id="ARBA00023012"/>
    </source>
</evidence>
<feature type="compositionally biased region" description="Basic and acidic residues" evidence="5">
    <location>
        <begin position="446"/>
        <end position="457"/>
    </location>
</feature>
<proteinExistence type="inferred from homology"/>
<dbReference type="Proteomes" id="UP000275078">
    <property type="component" value="Unassembled WGS sequence"/>
</dbReference>
<dbReference type="SUPFAM" id="SSF52172">
    <property type="entry name" value="CheY-like"/>
    <property type="match status" value="1"/>
</dbReference>
<comment type="similarity">
    <text evidence="3">Belongs to the SSK1 family.</text>
</comment>
<feature type="compositionally biased region" description="Low complexity" evidence="5">
    <location>
        <begin position="199"/>
        <end position="214"/>
    </location>
</feature>
<dbReference type="CDD" id="cd17546">
    <property type="entry name" value="REC_hyHK_CKI1_RcsC-like"/>
    <property type="match status" value="1"/>
</dbReference>
<dbReference type="STRING" id="1160509.A0A3N4IGR3"/>
<feature type="region of interest" description="Disordered" evidence="5">
    <location>
        <begin position="48"/>
        <end position="106"/>
    </location>
</feature>
<evidence type="ECO:0000256" key="1">
    <source>
        <dbReference type="ARBA" id="ARBA00022553"/>
    </source>
</evidence>
<feature type="compositionally biased region" description="Polar residues" evidence="5">
    <location>
        <begin position="875"/>
        <end position="887"/>
    </location>
</feature>
<feature type="compositionally biased region" description="Basic and acidic residues" evidence="5">
    <location>
        <begin position="173"/>
        <end position="192"/>
    </location>
</feature>
<feature type="domain" description="Response regulatory" evidence="6">
    <location>
        <begin position="675"/>
        <end position="830"/>
    </location>
</feature>
<evidence type="ECO:0000313" key="8">
    <source>
        <dbReference type="Proteomes" id="UP000275078"/>
    </source>
</evidence>
<feature type="compositionally biased region" description="Low complexity" evidence="5">
    <location>
        <begin position="146"/>
        <end position="155"/>
    </location>
</feature>
<feature type="compositionally biased region" description="Polar residues" evidence="5">
    <location>
        <begin position="533"/>
        <end position="547"/>
    </location>
</feature>
<dbReference type="SMART" id="SM00448">
    <property type="entry name" value="REC"/>
    <property type="match status" value="1"/>
</dbReference>
<keyword evidence="1 4" id="KW-0597">Phosphoprotein</keyword>
<feature type="compositionally biased region" description="Polar residues" evidence="5">
    <location>
        <begin position="492"/>
        <end position="504"/>
    </location>
</feature>
<gene>
    <name evidence="7" type="ORF">BJ508DRAFT_71136</name>
</gene>
<accession>A0A3N4IGR3</accession>